<dbReference type="EMBL" id="CP014782">
    <property type="protein sequence ID" value="AQS39883.1"/>
    <property type="molecule type" value="Genomic_DNA"/>
</dbReference>
<name>A0A1S6HWG0_9GAMM</name>
<dbReference type="Proteomes" id="UP000189545">
    <property type="component" value="Chromosome"/>
</dbReference>
<dbReference type="STRING" id="225848.Sps_04801"/>
<dbReference type="AlphaFoldDB" id="A0A1S6HWG0"/>
<protein>
    <submittedName>
        <fullName evidence="1">Uncharacterized protein</fullName>
    </submittedName>
</protein>
<dbReference type="RefSeq" id="WP_169915900.1">
    <property type="nucleotide sequence ID" value="NZ_CP014782.1"/>
</dbReference>
<evidence type="ECO:0000313" key="1">
    <source>
        <dbReference type="EMBL" id="AQS39883.1"/>
    </source>
</evidence>
<accession>A0A1S6HWG0</accession>
<sequence length="45" mass="5094">MRKKFWGYASDEVLDNEGLILKSIALILYTPAMGLTHSRLKISRG</sequence>
<gene>
    <name evidence="1" type="ORF">Sps_04801</name>
</gene>
<proteinExistence type="predicted"/>
<reference evidence="1 2" key="1">
    <citation type="submission" date="2016-03" db="EMBL/GenBank/DDBJ databases">
        <title>Complete genome sequence of Shewanella psychrophila WP2, a deep sea bacterium isolated from west Pacific sediment.</title>
        <authorList>
            <person name="Xu G."/>
            <person name="Jian H."/>
        </authorList>
    </citation>
    <scope>NUCLEOTIDE SEQUENCE [LARGE SCALE GENOMIC DNA]</scope>
    <source>
        <strain evidence="1 2">WP2</strain>
    </source>
</reference>
<keyword evidence="2" id="KW-1185">Reference proteome</keyword>
<dbReference type="KEGG" id="spsw:Sps_04801"/>
<evidence type="ECO:0000313" key="2">
    <source>
        <dbReference type="Proteomes" id="UP000189545"/>
    </source>
</evidence>
<organism evidence="1 2">
    <name type="scientific">Shewanella psychrophila</name>
    <dbReference type="NCBI Taxonomy" id="225848"/>
    <lineage>
        <taxon>Bacteria</taxon>
        <taxon>Pseudomonadati</taxon>
        <taxon>Pseudomonadota</taxon>
        <taxon>Gammaproteobacteria</taxon>
        <taxon>Alteromonadales</taxon>
        <taxon>Shewanellaceae</taxon>
        <taxon>Shewanella</taxon>
    </lineage>
</organism>